<keyword evidence="4" id="KW-0067">ATP-binding</keyword>
<evidence type="ECO:0000256" key="4">
    <source>
        <dbReference type="ARBA" id="ARBA00022840"/>
    </source>
</evidence>
<dbReference type="Gene3D" id="3.30.565.10">
    <property type="entry name" value="Histidine kinase-like ATPase, C-terminal domain"/>
    <property type="match status" value="1"/>
</dbReference>
<dbReference type="InterPro" id="IPR010559">
    <property type="entry name" value="Sig_transdc_His_kin_internal"/>
</dbReference>
<dbReference type="GO" id="GO:0000155">
    <property type="term" value="F:phosphorelay sensor kinase activity"/>
    <property type="evidence" value="ECO:0007669"/>
    <property type="project" value="InterPro"/>
</dbReference>
<reference evidence="9" key="2">
    <citation type="journal article" date="2021" name="PeerJ">
        <title>Extensive microbial diversity within the chicken gut microbiome revealed by metagenomics and culture.</title>
        <authorList>
            <person name="Gilroy R."/>
            <person name="Ravi A."/>
            <person name="Getino M."/>
            <person name="Pursley I."/>
            <person name="Horton D.L."/>
            <person name="Alikhan N.F."/>
            <person name="Baker D."/>
            <person name="Gharbi K."/>
            <person name="Hall N."/>
            <person name="Watson M."/>
            <person name="Adriaenssens E.M."/>
            <person name="Foster-Nyarko E."/>
            <person name="Jarju S."/>
            <person name="Secka A."/>
            <person name="Antonio M."/>
            <person name="Oren A."/>
            <person name="Chaudhuri R.R."/>
            <person name="La Ragione R."/>
            <person name="Hildebrand F."/>
            <person name="Pallen M.J."/>
        </authorList>
    </citation>
    <scope>NUCLEOTIDE SEQUENCE</scope>
    <source>
        <strain evidence="9">11159</strain>
    </source>
</reference>
<dbReference type="InterPro" id="IPR050640">
    <property type="entry name" value="Bact_2-comp_sensor_kinase"/>
</dbReference>
<sequence length="566" mass="65255">MKKTPLSLKVKLIVTLLPVFLVFTLVIAFTSYILYYINIKNYTDNQIEQSSYQCINNYETFFSSVIETSNSIERKVTNIDIEDNPSFNTYLDDVLNLKNELSSASIYSLDGMCLASNSNYTIETNVTNAPWFINAKNNKLIAFFSGLNYSDGRYGFTLSKYITYNHDLNEGILKLDLDFTNVINLISETDLGVGGHVSIYDNDYGLIYCSEAYNPIELEEVKKTVLGTDIVSINNTNYWMFVSTLTNTRWKVAIFTNYEEVSSTINNFLIIILVSTFIIIVLEGAFIYIFSTEVTYPIRILKNEMNNVESLNYDSKMFKVVKGNKEVIELSNSFNQMMKRIDELAKKNIEDEKEKRRYELRSLQNQINPHFLYNTLDSIVYLIEKKENDKAEEMIIALSKFFRISISRGKNFIPLEKEIEHAKQYLKIQKIRFGDSFTYEININTDISKYFVNKLILQPIIENAIIHGFKEKEGNGVIKVNVYQNNEFLVLEIVDNGFGILPKKIDEIYKSFNTKETSGVGLKNVYQRLKLYYGEKADLKINSQLDNGTSVSLIIPLSEVSQNEEK</sequence>
<dbReference type="Pfam" id="PF06580">
    <property type="entry name" value="His_kinase"/>
    <property type="match status" value="1"/>
</dbReference>
<dbReference type="EMBL" id="JADIMY010000054">
    <property type="protein sequence ID" value="MBO8427426.1"/>
    <property type="molecule type" value="Genomic_DNA"/>
</dbReference>
<evidence type="ECO:0000256" key="3">
    <source>
        <dbReference type="ARBA" id="ARBA00022777"/>
    </source>
</evidence>
<feature type="domain" description="Histidine kinase" evidence="8">
    <location>
        <begin position="456"/>
        <end position="559"/>
    </location>
</feature>
<evidence type="ECO:0000256" key="5">
    <source>
        <dbReference type="ARBA" id="ARBA00023012"/>
    </source>
</evidence>
<evidence type="ECO:0000256" key="6">
    <source>
        <dbReference type="SAM" id="Coils"/>
    </source>
</evidence>
<dbReference type="AlphaFoldDB" id="A0A9D9DJ56"/>
<keyword evidence="2" id="KW-0547">Nucleotide-binding</keyword>
<gene>
    <name evidence="9" type="ORF">IAC58_02560</name>
</gene>
<dbReference type="PANTHER" id="PTHR34220">
    <property type="entry name" value="SENSOR HISTIDINE KINASE YPDA"/>
    <property type="match status" value="1"/>
</dbReference>
<keyword evidence="3 9" id="KW-0418">Kinase</keyword>
<keyword evidence="7" id="KW-1133">Transmembrane helix</keyword>
<keyword evidence="7" id="KW-0472">Membrane</keyword>
<evidence type="ECO:0000256" key="7">
    <source>
        <dbReference type="SAM" id="Phobius"/>
    </source>
</evidence>
<dbReference type="GO" id="GO:0016020">
    <property type="term" value="C:membrane"/>
    <property type="evidence" value="ECO:0007669"/>
    <property type="project" value="InterPro"/>
</dbReference>
<organism evidence="9 10">
    <name type="scientific">Candidatus Onthovivens merdipullorum</name>
    <dbReference type="NCBI Taxonomy" id="2840889"/>
    <lineage>
        <taxon>Bacteria</taxon>
        <taxon>Bacillati</taxon>
        <taxon>Bacillota</taxon>
        <taxon>Bacilli</taxon>
        <taxon>Bacillales</taxon>
        <taxon>Candidatus Onthovivens</taxon>
    </lineage>
</organism>
<dbReference type="InterPro" id="IPR036890">
    <property type="entry name" value="HATPase_C_sf"/>
</dbReference>
<evidence type="ECO:0000256" key="2">
    <source>
        <dbReference type="ARBA" id="ARBA00022741"/>
    </source>
</evidence>
<feature type="coiled-coil region" evidence="6">
    <location>
        <begin position="334"/>
        <end position="366"/>
    </location>
</feature>
<comment type="caution">
    <text evidence="9">The sequence shown here is derived from an EMBL/GenBank/DDBJ whole genome shotgun (WGS) entry which is preliminary data.</text>
</comment>
<evidence type="ECO:0000313" key="9">
    <source>
        <dbReference type="EMBL" id="MBO8427426.1"/>
    </source>
</evidence>
<protein>
    <submittedName>
        <fullName evidence="9">Sensor histidine kinase</fullName>
    </submittedName>
</protein>
<evidence type="ECO:0000313" key="10">
    <source>
        <dbReference type="Proteomes" id="UP000823613"/>
    </source>
</evidence>
<keyword evidence="5" id="KW-0902">Two-component regulatory system</keyword>
<name>A0A9D9DJ56_9BACL</name>
<keyword evidence="7" id="KW-0812">Transmembrane</keyword>
<evidence type="ECO:0000259" key="8">
    <source>
        <dbReference type="PROSITE" id="PS50109"/>
    </source>
</evidence>
<dbReference type="Proteomes" id="UP000823613">
    <property type="component" value="Unassembled WGS sequence"/>
</dbReference>
<dbReference type="SMART" id="SM00387">
    <property type="entry name" value="HATPase_c"/>
    <property type="match status" value="1"/>
</dbReference>
<accession>A0A9D9DJ56</accession>
<dbReference type="CDD" id="cd06225">
    <property type="entry name" value="HAMP"/>
    <property type="match status" value="1"/>
</dbReference>
<feature type="transmembrane region" description="Helical" evidence="7">
    <location>
        <begin position="12"/>
        <end position="37"/>
    </location>
</feature>
<dbReference type="PANTHER" id="PTHR34220:SF7">
    <property type="entry name" value="SENSOR HISTIDINE KINASE YPDA"/>
    <property type="match status" value="1"/>
</dbReference>
<dbReference type="InterPro" id="IPR005467">
    <property type="entry name" value="His_kinase_dom"/>
</dbReference>
<evidence type="ECO:0000256" key="1">
    <source>
        <dbReference type="ARBA" id="ARBA00022679"/>
    </source>
</evidence>
<reference evidence="9" key="1">
    <citation type="submission" date="2020-10" db="EMBL/GenBank/DDBJ databases">
        <authorList>
            <person name="Gilroy R."/>
        </authorList>
    </citation>
    <scope>NUCLEOTIDE SEQUENCE</scope>
    <source>
        <strain evidence="9">11159</strain>
    </source>
</reference>
<dbReference type="InterPro" id="IPR003594">
    <property type="entry name" value="HATPase_dom"/>
</dbReference>
<dbReference type="PROSITE" id="PS50109">
    <property type="entry name" value="HIS_KIN"/>
    <property type="match status" value="1"/>
</dbReference>
<dbReference type="GO" id="GO:0005524">
    <property type="term" value="F:ATP binding"/>
    <property type="evidence" value="ECO:0007669"/>
    <property type="project" value="UniProtKB-KW"/>
</dbReference>
<proteinExistence type="predicted"/>
<keyword evidence="6" id="KW-0175">Coiled coil</keyword>
<dbReference type="SUPFAM" id="SSF55874">
    <property type="entry name" value="ATPase domain of HSP90 chaperone/DNA topoisomerase II/histidine kinase"/>
    <property type="match status" value="1"/>
</dbReference>
<keyword evidence="1" id="KW-0808">Transferase</keyword>
<dbReference type="Gene3D" id="6.10.340.10">
    <property type="match status" value="1"/>
</dbReference>
<feature type="transmembrane region" description="Helical" evidence="7">
    <location>
        <begin position="268"/>
        <end position="290"/>
    </location>
</feature>
<dbReference type="Pfam" id="PF02518">
    <property type="entry name" value="HATPase_c"/>
    <property type="match status" value="1"/>
</dbReference>